<name>A0A2N7WWY5_9BURK</name>
<dbReference type="Proteomes" id="UP000235777">
    <property type="component" value="Unassembled WGS sequence"/>
</dbReference>
<dbReference type="OrthoDB" id="9130948at2"/>
<proteinExistence type="predicted"/>
<comment type="caution">
    <text evidence="1">The sequence shown here is derived from an EMBL/GenBank/DDBJ whole genome shotgun (WGS) entry which is preliminary data.</text>
</comment>
<accession>A0A2N7WWY5</accession>
<evidence type="ECO:0000313" key="2">
    <source>
        <dbReference type="Proteomes" id="UP000235777"/>
    </source>
</evidence>
<protein>
    <submittedName>
        <fullName evidence="1">Uncharacterized protein</fullName>
    </submittedName>
</protein>
<dbReference type="AlphaFoldDB" id="A0A2N7WWY5"/>
<sequence>MKHPDLATHMVSLCDEEPQNNALGYCSSTAHSPDGIATLTPLGTGWARWALRGTKVVVKWLNLAGAPEFVHVLDGETTLLVRLPRRLLQRSPADVVTLRTANAPQYPAGLVVYYGTASALWGNAISVTPLGSWRYALPAGATVEIQNLSDPANRAKSGIFVSQSSVDESSNASVTFLKDSPAG</sequence>
<gene>
    <name evidence="1" type="ORF">C0Z20_23240</name>
</gene>
<keyword evidence="2" id="KW-1185">Reference proteome</keyword>
<organism evidence="1 2">
    <name type="scientific">Trinickia symbiotica</name>
    <dbReference type="NCBI Taxonomy" id="863227"/>
    <lineage>
        <taxon>Bacteria</taxon>
        <taxon>Pseudomonadati</taxon>
        <taxon>Pseudomonadota</taxon>
        <taxon>Betaproteobacteria</taxon>
        <taxon>Burkholderiales</taxon>
        <taxon>Burkholderiaceae</taxon>
        <taxon>Trinickia</taxon>
    </lineage>
</organism>
<reference evidence="1 2" key="1">
    <citation type="submission" date="2018-01" db="EMBL/GenBank/DDBJ databases">
        <title>Whole genome analyses suggest that Burkholderia sensu lato contains two further novel genera in the rhizoxinica-symbiotica group Mycetohabitans gen. nov., and Trinickia gen. nov.: implications for the evolution of diazotrophy and nodulation in the Burkholderiaceae.</title>
        <authorList>
            <person name="Estrada-de los Santos P."/>
            <person name="Palmer M."/>
            <person name="Chavez-Ramirez B."/>
            <person name="Beukes C."/>
            <person name="Steenkamp E.T."/>
            <person name="Hirsch A.M."/>
            <person name="Manyaka P."/>
            <person name="Maluk M."/>
            <person name="Lafos M."/>
            <person name="Crook M."/>
            <person name="Gross E."/>
            <person name="Simon M.F."/>
            <person name="Bueno dos Reis Junior F."/>
            <person name="Poole P.S."/>
            <person name="Venter S.N."/>
            <person name="James E.K."/>
        </authorList>
    </citation>
    <scope>NUCLEOTIDE SEQUENCE [LARGE SCALE GENOMIC DNA]</scope>
    <source>
        <strain evidence="1 2">JPY 581</strain>
    </source>
</reference>
<dbReference type="EMBL" id="PNYC01000017">
    <property type="protein sequence ID" value="PMS33851.1"/>
    <property type="molecule type" value="Genomic_DNA"/>
</dbReference>
<evidence type="ECO:0000313" key="1">
    <source>
        <dbReference type="EMBL" id="PMS33851.1"/>
    </source>
</evidence>
<dbReference type="RefSeq" id="WP_146013389.1">
    <property type="nucleotide sequence ID" value="NZ_KB890174.1"/>
</dbReference>